<proteinExistence type="predicted"/>
<keyword evidence="2" id="KW-1185">Reference proteome</keyword>
<dbReference type="Proteomes" id="UP000800094">
    <property type="component" value="Unassembled WGS sequence"/>
</dbReference>
<dbReference type="GeneID" id="54585892"/>
<gene>
    <name evidence="1" type="ORF">BU26DRAFT_558438</name>
</gene>
<dbReference type="AlphaFoldDB" id="A0A6A6J2D8"/>
<accession>A0A6A6J2D8</accession>
<sequence>MVLEDMVDHKGRLLHGILVPKQNAWRCWFARVVVDLEVDMQAHSLIPSMREIRDRYQVVCQRFLVQDPHDEIPQDEAPELDSVAGISKNTCVYTVLGDEALGDGLALSDTAVLNSVLIFFAACSRSSVDLDVILDFIASMKPKLEQSQLG</sequence>
<reference evidence="1" key="1">
    <citation type="journal article" date="2020" name="Stud. Mycol.">
        <title>101 Dothideomycetes genomes: a test case for predicting lifestyles and emergence of pathogens.</title>
        <authorList>
            <person name="Haridas S."/>
            <person name="Albert R."/>
            <person name="Binder M."/>
            <person name="Bloem J."/>
            <person name="Labutti K."/>
            <person name="Salamov A."/>
            <person name="Andreopoulos B."/>
            <person name="Baker S."/>
            <person name="Barry K."/>
            <person name="Bills G."/>
            <person name="Bluhm B."/>
            <person name="Cannon C."/>
            <person name="Castanera R."/>
            <person name="Culley D."/>
            <person name="Daum C."/>
            <person name="Ezra D."/>
            <person name="Gonzalez J."/>
            <person name="Henrissat B."/>
            <person name="Kuo A."/>
            <person name="Liang C."/>
            <person name="Lipzen A."/>
            <person name="Lutzoni F."/>
            <person name="Magnuson J."/>
            <person name="Mondo S."/>
            <person name="Nolan M."/>
            <person name="Ohm R."/>
            <person name="Pangilinan J."/>
            <person name="Park H.-J."/>
            <person name="Ramirez L."/>
            <person name="Alfaro M."/>
            <person name="Sun H."/>
            <person name="Tritt A."/>
            <person name="Yoshinaga Y."/>
            <person name="Zwiers L.-H."/>
            <person name="Turgeon B."/>
            <person name="Goodwin S."/>
            <person name="Spatafora J."/>
            <person name="Crous P."/>
            <person name="Grigoriev I."/>
        </authorList>
    </citation>
    <scope>NUCLEOTIDE SEQUENCE</scope>
    <source>
        <strain evidence="1">CBS 122368</strain>
    </source>
</reference>
<evidence type="ECO:0000313" key="1">
    <source>
        <dbReference type="EMBL" id="KAF2257015.1"/>
    </source>
</evidence>
<dbReference type="RefSeq" id="XP_033692019.1">
    <property type="nucleotide sequence ID" value="XM_033832562.1"/>
</dbReference>
<organism evidence="1 2">
    <name type="scientific">Trematosphaeria pertusa</name>
    <dbReference type="NCBI Taxonomy" id="390896"/>
    <lineage>
        <taxon>Eukaryota</taxon>
        <taxon>Fungi</taxon>
        <taxon>Dikarya</taxon>
        <taxon>Ascomycota</taxon>
        <taxon>Pezizomycotina</taxon>
        <taxon>Dothideomycetes</taxon>
        <taxon>Pleosporomycetidae</taxon>
        <taxon>Pleosporales</taxon>
        <taxon>Massarineae</taxon>
        <taxon>Trematosphaeriaceae</taxon>
        <taxon>Trematosphaeria</taxon>
    </lineage>
</organism>
<name>A0A6A6J2D8_9PLEO</name>
<evidence type="ECO:0000313" key="2">
    <source>
        <dbReference type="Proteomes" id="UP000800094"/>
    </source>
</evidence>
<protein>
    <submittedName>
        <fullName evidence="1">Uncharacterized protein</fullName>
    </submittedName>
</protein>
<dbReference type="EMBL" id="ML987189">
    <property type="protein sequence ID" value="KAF2257015.1"/>
    <property type="molecule type" value="Genomic_DNA"/>
</dbReference>